<feature type="transmembrane region" description="Helical" evidence="5">
    <location>
        <begin position="86"/>
        <end position="103"/>
    </location>
</feature>
<evidence type="ECO:0000313" key="6">
    <source>
        <dbReference type="EMBL" id="HAV92997.1"/>
    </source>
</evidence>
<reference evidence="6 7" key="1">
    <citation type="journal article" date="2018" name="Nat. Biotechnol.">
        <title>A standardized bacterial taxonomy based on genome phylogeny substantially revises the tree of life.</title>
        <authorList>
            <person name="Parks D.H."/>
            <person name="Chuvochina M."/>
            <person name="Waite D.W."/>
            <person name="Rinke C."/>
            <person name="Skarshewski A."/>
            <person name="Chaumeil P.A."/>
            <person name="Hugenholtz P."/>
        </authorList>
    </citation>
    <scope>NUCLEOTIDE SEQUENCE [LARGE SCALE GENOMIC DNA]</scope>
    <source>
        <strain evidence="6">UBA9956</strain>
    </source>
</reference>
<comment type="caution">
    <text evidence="6">The sequence shown here is derived from an EMBL/GenBank/DDBJ whole genome shotgun (WGS) entry which is preliminary data.</text>
</comment>
<feature type="transmembrane region" description="Helical" evidence="5">
    <location>
        <begin position="231"/>
        <end position="254"/>
    </location>
</feature>
<evidence type="ECO:0000256" key="5">
    <source>
        <dbReference type="SAM" id="Phobius"/>
    </source>
</evidence>
<comment type="subcellular location">
    <subcellularLocation>
        <location evidence="1">Membrane</location>
        <topology evidence="1">Multi-pass membrane protein</topology>
    </subcellularLocation>
</comment>
<feature type="transmembrane region" description="Helical" evidence="5">
    <location>
        <begin position="12"/>
        <end position="35"/>
    </location>
</feature>
<dbReference type="Gene3D" id="1.20.120.1780">
    <property type="entry name" value="UbiA prenyltransferase"/>
    <property type="match status" value="1"/>
</dbReference>
<evidence type="ECO:0000256" key="4">
    <source>
        <dbReference type="ARBA" id="ARBA00023136"/>
    </source>
</evidence>
<dbReference type="Proteomes" id="UP000264062">
    <property type="component" value="Unassembled WGS sequence"/>
</dbReference>
<dbReference type="Gene3D" id="1.10.357.140">
    <property type="entry name" value="UbiA prenyltransferase"/>
    <property type="match status" value="1"/>
</dbReference>
<name>A0A350HBT1_UNCW3</name>
<feature type="transmembrane region" description="Helical" evidence="5">
    <location>
        <begin position="41"/>
        <end position="65"/>
    </location>
</feature>
<dbReference type="CDD" id="cd13961">
    <property type="entry name" value="PT_UbiA_DGGGPS"/>
    <property type="match status" value="1"/>
</dbReference>
<keyword evidence="3 5" id="KW-1133">Transmembrane helix</keyword>
<accession>A0A350HBT1</accession>
<keyword evidence="4 5" id="KW-0472">Membrane</keyword>
<proteinExistence type="predicted"/>
<dbReference type="Pfam" id="PF01040">
    <property type="entry name" value="UbiA"/>
    <property type="match status" value="1"/>
</dbReference>
<evidence type="ECO:0008006" key="8">
    <source>
        <dbReference type="Google" id="ProtNLM"/>
    </source>
</evidence>
<dbReference type="InterPro" id="IPR050475">
    <property type="entry name" value="Prenyltransferase_related"/>
</dbReference>
<organism evidence="6 7">
    <name type="scientific">candidate division WOR-3 bacterium</name>
    <dbReference type="NCBI Taxonomy" id="2052148"/>
    <lineage>
        <taxon>Bacteria</taxon>
        <taxon>Bacteria division WOR-3</taxon>
    </lineage>
</organism>
<sequence length="283" mass="32196">MKQNRKSKFIGFMYLIRLNNCLMGVFSVILSAFIATRDPDYIKLLLSIITVFFVFAGGNIVNDLFDIETDRVNKPSRPLISMDFNLKHMFVLVFVFFIAGIILSAFISTAAFVIALFSALLLFLYSWSFKRLPFIGNLTISFLTAILFIFGAEAGGDFTKGIFPAVFSFFMNLGREITKDIEDVDGDEYAGMKTLPIIIGKTKSFFLAVVVFFILIAITFVPYFNGTYNKWYFFITVFGVDIVLIVLLSIFFIFDDIRTKRFVNNYIKYDMIIGLIAIMMGAT</sequence>
<dbReference type="GO" id="GO:0016020">
    <property type="term" value="C:membrane"/>
    <property type="evidence" value="ECO:0007669"/>
    <property type="project" value="UniProtKB-SubCell"/>
</dbReference>
<keyword evidence="2 5" id="KW-0812">Transmembrane</keyword>
<dbReference type="EMBL" id="DMZY01000219">
    <property type="protein sequence ID" value="HAV92997.1"/>
    <property type="molecule type" value="Genomic_DNA"/>
</dbReference>
<feature type="transmembrane region" description="Helical" evidence="5">
    <location>
        <begin position="134"/>
        <end position="152"/>
    </location>
</feature>
<feature type="transmembrane region" description="Helical" evidence="5">
    <location>
        <begin position="205"/>
        <end position="225"/>
    </location>
</feature>
<gene>
    <name evidence="6" type="ORF">DCW38_07465</name>
</gene>
<dbReference type="InterPro" id="IPR000537">
    <property type="entry name" value="UbiA_prenyltransferase"/>
</dbReference>
<dbReference type="PANTHER" id="PTHR42723:SF1">
    <property type="entry name" value="CHLOROPHYLL SYNTHASE, CHLOROPLASTIC"/>
    <property type="match status" value="1"/>
</dbReference>
<evidence type="ECO:0000313" key="7">
    <source>
        <dbReference type="Proteomes" id="UP000264062"/>
    </source>
</evidence>
<dbReference type="AlphaFoldDB" id="A0A350HBT1"/>
<dbReference type="PANTHER" id="PTHR42723">
    <property type="entry name" value="CHLOROPHYLL SYNTHASE"/>
    <property type="match status" value="1"/>
</dbReference>
<evidence type="ECO:0000256" key="2">
    <source>
        <dbReference type="ARBA" id="ARBA00022692"/>
    </source>
</evidence>
<feature type="transmembrane region" description="Helical" evidence="5">
    <location>
        <begin position="266"/>
        <end position="282"/>
    </location>
</feature>
<dbReference type="GO" id="GO:0016765">
    <property type="term" value="F:transferase activity, transferring alkyl or aryl (other than methyl) groups"/>
    <property type="evidence" value="ECO:0007669"/>
    <property type="project" value="InterPro"/>
</dbReference>
<dbReference type="InterPro" id="IPR044878">
    <property type="entry name" value="UbiA_sf"/>
</dbReference>
<evidence type="ECO:0000256" key="3">
    <source>
        <dbReference type="ARBA" id="ARBA00022989"/>
    </source>
</evidence>
<evidence type="ECO:0000256" key="1">
    <source>
        <dbReference type="ARBA" id="ARBA00004141"/>
    </source>
</evidence>
<protein>
    <recommendedName>
        <fullName evidence="8">Geranylgeranylglycerol-phosphate geranylgeranyltransferase</fullName>
    </recommendedName>
</protein>